<sequence>MNRKDEAKHSARLRASRTHQGPNHWHVERRSNIIICGNCEAKIPVWKNPQYCPECEEGK</sequence>
<dbReference type="AlphaFoldDB" id="A0A382QWN8"/>
<proteinExistence type="predicted"/>
<dbReference type="EMBL" id="UINC01117089">
    <property type="protein sequence ID" value="SVC89272.1"/>
    <property type="molecule type" value="Genomic_DNA"/>
</dbReference>
<reference evidence="2" key="1">
    <citation type="submission" date="2018-05" db="EMBL/GenBank/DDBJ databases">
        <authorList>
            <person name="Lanie J.A."/>
            <person name="Ng W.-L."/>
            <person name="Kazmierczak K.M."/>
            <person name="Andrzejewski T.M."/>
            <person name="Davidsen T.M."/>
            <person name="Wayne K.J."/>
            <person name="Tettelin H."/>
            <person name="Glass J.I."/>
            <person name="Rusch D."/>
            <person name="Podicherti R."/>
            <person name="Tsui H.-C.T."/>
            <person name="Winkler M.E."/>
        </authorList>
    </citation>
    <scope>NUCLEOTIDE SEQUENCE</scope>
</reference>
<organism evidence="2">
    <name type="scientific">marine metagenome</name>
    <dbReference type="NCBI Taxonomy" id="408172"/>
    <lineage>
        <taxon>unclassified sequences</taxon>
        <taxon>metagenomes</taxon>
        <taxon>ecological metagenomes</taxon>
    </lineage>
</organism>
<protein>
    <submittedName>
        <fullName evidence="2">Uncharacterized protein</fullName>
    </submittedName>
</protein>
<evidence type="ECO:0000256" key="1">
    <source>
        <dbReference type="SAM" id="MobiDB-lite"/>
    </source>
</evidence>
<feature type="region of interest" description="Disordered" evidence="1">
    <location>
        <begin position="1"/>
        <end position="24"/>
    </location>
</feature>
<evidence type="ECO:0000313" key="2">
    <source>
        <dbReference type="EMBL" id="SVC89272.1"/>
    </source>
</evidence>
<name>A0A382QWN8_9ZZZZ</name>
<gene>
    <name evidence="2" type="ORF">METZ01_LOCUS342126</name>
</gene>
<accession>A0A382QWN8</accession>